<evidence type="ECO:0008006" key="5">
    <source>
        <dbReference type="Google" id="ProtNLM"/>
    </source>
</evidence>
<accession>A0A0C4DNN6</accession>
<organism evidence="3 4">
    <name type="scientific">Magnaporthiopsis poae (strain ATCC 64411 / 73-15)</name>
    <name type="common">Kentucky bluegrass fungus</name>
    <name type="synonym">Magnaporthe poae</name>
    <dbReference type="NCBI Taxonomy" id="644358"/>
    <lineage>
        <taxon>Eukaryota</taxon>
        <taxon>Fungi</taxon>
        <taxon>Dikarya</taxon>
        <taxon>Ascomycota</taxon>
        <taxon>Pezizomycotina</taxon>
        <taxon>Sordariomycetes</taxon>
        <taxon>Sordariomycetidae</taxon>
        <taxon>Magnaporthales</taxon>
        <taxon>Magnaporthaceae</taxon>
        <taxon>Magnaporthiopsis</taxon>
    </lineage>
</organism>
<evidence type="ECO:0000313" key="4">
    <source>
        <dbReference type="Proteomes" id="UP000011715"/>
    </source>
</evidence>
<evidence type="ECO:0000313" key="2">
    <source>
        <dbReference type="EMBL" id="KLU82357.1"/>
    </source>
</evidence>
<feature type="compositionally biased region" description="Polar residues" evidence="1">
    <location>
        <begin position="1424"/>
        <end position="1444"/>
    </location>
</feature>
<reference evidence="2" key="1">
    <citation type="submission" date="2010-05" db="EMBL/GenBank/DDBJ databases">
        <title>The Genome Sequence of Magnaporthe poae strain ATCC 64411.</title>
        <authorList>
            <consortium name="The Broad Institute Genome Sequencing Platform"/>
            <consortium name="Broad Institute Genome Sequencing Center for Infectious Disease"/>
            <person name="Ma L.-J."/>
            <person name="Dead R."/>
            <person name="Young S."/>
            <person name="Zeng Q."/>
            <person name="Koehrsen M."/>
            <person name="Alvarado L."/>
            <person name="Berlin A."/>
            <person name="Chapman S.B."/>
            <person name="Chen Z."/>
            <person name="Freedman E."/>
            <person name="Gellesch M."/>
            <person name="Goldberg J."/>
            <person name="Griggs A."/>
            <person name="Gujja S."/>
            <person name="Heilman E.R."/>
            <person name="Heiman D."/>
            <person name="Hepburn T."/>
            <person name="Howarth C."/>
            <person name="Jen D."/>
            <person name="Larson L."/>
            <person name="Mehta T."/>
            <person name="Neiman D."/>
            <person name="Pearson M."/>
            <person name="Roberts A."/>
            <person name="Saif S."/>
            <person name="Shea T."/>
            <person name="Shenoy N."/>
            <person name="Sisk P."/>
            <person name="Stolte C."/>
            <person name="Sykes S."/>
            <person name="Walk T."/>
            <person name="White J."/>
            <person name="Yandava C."/>
            <person name="Haas B."/>
            <person name="Nusbaum C."/>
            <person name="Birren B."/>
        </authorList>
    </citation>
    <scope>NUCLEOTIDE SEQUENCE</scope>
    <source>
        <strain evidence="2">ATCC 64411</strain>
    </source>
</reference>
<feature type="region of interest" description="Disordered" evidence="1">
    <location>
        <begin position="1390"/>
        <end position="1519"/>
    </location>
</feature>
<evidence type="ECO:0000313" key="3">
    <source>
        <dbReference type="EnsemblFungi" id="MAPG_01429T0"/>
    </source>
</evidence>
<dbReference type="EnsemblFungi" id="MAPG_01429T0">
    <property type="protein sequence ID" value="MAPG_01429T0"/>
    <property type="gene ID" value="MAPG_01429"/>
</dbReference>
<proteinExistence type="predicted"/>
<dbReference type="Proteomes" id="UP000011715">
    <property type="component" value="Unassembled WGS sequence"/>
</dbReference>
<dbReference type="EMBL" id="ADBL01000345">
    <property type="status" value="NOT_ANNOTATED_CDS"/>
    <property type="molecule type" value="Genomic_DNA"/>
</dbReference>
<reference evidence="4" key="2">
    <citation type="submission" date="2010-05" db="EMBL/GenBank/DDBJ databases">
        <title>The genome sequence of Magnaporthe poae strain ATCC 64411.</title>
        <authorList>
            <person name="Ma L.-J."/>
            <person name="Dead R."/>
            <person name="Young S."/>
            <person name="Zeng Q."/>
            <person name="Koehrsen M."/>
            <person name="Alvarado L."/>
            <person name="Berlin A."/>
            <person name="Chapman S.B."/>
            <person name="Chen Z."/>
            <person name="Freedman E."/>
            <person name="Gellesch M."/>
            <person name="Goldberg J."/>
            <person name="Griggs A."/>
            <person name="Gujja S."/>
            <person name="Heilman E.R."/>
            <person name="Heiman D."/>
            <person name="Hepburn T."/>
            <person name="Howarth C."/>
            <person name="Jen D."/>
            <person name="Larson L."/>
            <person name="Mehta T."/>
            <person name="Neiman D."/>
            <person name="Pearson M."/>
            <person name="Roberts A."/>
            <person name="Saif S."/>
            <person name="Shea T."/>
            <person name="Shenoy N."/>
            <person name="Sisk P."/>
            <person name="Stolte C."/>
            <person name="Sykes S."/>
            <person name="Walk T."/>
            <person name="White J."/>
            <person name="Yandava C."/>
            <person name="Haas B."/>
            <person name="Nusbaum C."/>
            <person name="Birren B."/>
        </authorList>
    </citation>
    <scope>NUCLEOTIDE SEQUENCE [LARGE SCALE GENOMIC DNA]</scope>
    <source>
        <strain evidence="4">ATCC 64411 / 73-15</strain>
    </source>
</reference>
<dbReference type="VEuPathDB" id="FungiDB:MAPG_01429"/>
<dbReference type="OMA" id="HAMAEND"/>
<feature type="compositionally biased region" description="Basic and acidic residues" evidence="1">
    <location>
        <begin position="477"/>
        <end position="486"/>
    </location>
</feature>
<sequence>MPTSRGHSLAAQLRNALFLGAPSKVAQEARIDLFSPIAREKFLRPLGEAEAFTMRRYTATQPSPDPDTTGIFDTKAAAPVYGDASGGRAIRVVERIMGPDEARSSWQTEPVRLIVSEPSSPIDSKAIEQPTPLMAQRASDSRAMPQAQAPTGTPEMNPVPLSNQAKTEATLNEDVPAADAGLAAPGANRSMQKYHQLDRLEQEWHRDEDGTARPLPQVILPTPPTQQLYNRLLEYINPGAVGLIQEYFLREFGACNECHKKKTQCSASHFDLTLFEQGYLGERPSATVAPGSPGPDAGSPGDGVFGGPLQPENSRASRQAQFGIGAPQAAHVSSTAGSGDLALTKEPVLKVASSYLAQGEVQFHEGLYLRPRDSKRELLDISDLVSKVPKLWLENNQNSLRVTTPSALETPPLAIAGLGYHRVPPGPNGPSPPATRGVGILPPAPSDSGYGSFNTCGVLHAKISADQYAASQVTDATTHDSKRPRLEGSWGRTANDDAATRYSDAGSLSDSRIDSCIGELADDLFDSLVTRSDVPVTRESMLRILHVLPGLLKYFALGLGYTQGSRLHLNIMYFVHMKRHAITAAVRNRYHAMAENDATARVRADDLPSSSDLVRGWLDDAHGIPDGEQFGVVVDGLDEVDQQEEEFDEDGIIQEIAEYTRLMVGSHAYRFLLANVRAEASLAQDGTMNKIRDTMTSALSPIWRRISRQRPPDVCMATFVVNWEPFTFLEEQGYAEPPEDAISNAVTVTGSSVDAQATTVAQYLAQTWPGIGLDVLSKIQDLLKGHSSVQGVLRDATRFEAKLERDPMTRLVLAVQGTPESIVQVAQVFAWLGAALRCSRYMDQPQTAYSVAHVEASEAYRGLGPKVNCKISFGYAELPTINNSHGQCWHGLFRKLAVVKGFPIPRRPEPGLGLEVPLNMMAALVGSSRLDLFDAKVFVKGFSAMLVPTLRHGNIVVWHLVAQGDDTRVSYLDWEGEHEQQLTMAEIETARHIVGWCSEVTFNVGGADAEYNIGRSLLPVAHAGCVLERAHISGGQLIHGSVTFGLGTKEKPINITHGGYIPKLKWVAGKYVILWDEEARRGWLVNGASALLHLLRASLEHCQRDKFKDAFLFDKSSFVEAEGLNNADSAIKVLRDARNLQLPLYSERSEIVQTETSKGMASEGQLSVTRTSRFYCLQDRVEHLYGILEKMIDHQTAVERRNGMQMPEWPRRQLEGWDFREVFADRDPLYPRVATLDTVGKGWVDFTRGIRAITLFGRGFGDMMRPAPQSAAAACTRWSTLPRGSCYLAATVSDLKEIMRIDGDLGSNPRRLSERVLWHSRETTFSPCPCGETTAAARRGLGPASRHVDPVQALFPSRFLAKLKRKTQAELPCEGAVVFGHNWSLHWHYRDSGDPQKGDPPSAVLEEDVEEKASARRPRADSGLGSSLVSRTCSNSQDGSSSDNHQAELGDGSSHSGSRTVSPATSHPADHNLDPKGSPPSPVESQDAILRGVKRRLASMTSSTKRIKLSRAREGTGTE</sequence>
<protein>
    <recommendedName>
        <fullName evidence="5">Pfs domain-containing protein</fullName>
    </recommendedName>
</protein>
<dbReference type="eggNOG" id="ENOG502RR6X">
    <property type="taxonomic scope" value="Eukaryota"/>
</dbReference>
<reference evidence="3" key="5">
    <citation type="submission" date="2015-06" db="UniProtKB">
        <authorList>
            <consortium name="EnsemblFungi"/>
        </authorList>
    </citation>
    <scope>IDENTIFICATION</scope>
    <source>
        <strain evidence="3">ATCC 64411</strain>
    </source>
</reference>
<feature type="compositionally biased region" description="Polar residues" evidence="1">
    <location>
        <begin position="1453"/>
        <end position="1465"/>
    </location>
</feature>
<name>A0A0C4DNN6_MAGP6</name>
<dbReference type="EMBL" id="GL876966">
    <property type="protein sequence ID" value="KLU82357.1"/>
    <property type="molecule type" value="Genomic_DNA"/>
</dbReference>
<reference evidence="3" key="4">
    <citation type="journal article" date="2015" name="G3 (Bethesda)">
        <title>Genome sequences of three phytopathogenic species of the Magnaporthaceae family of fungi.</title>
        <authorList>
            <person name="Okagaki L.H."/>
            <person name="Nunes C.C."/>
            <person name="Sailsbery J."/>
            <person name="Clay B."/>
            <person name="Brown D."/>
            <person name="John T."/>
            <person name="Oh Y."/>
            <person name="Young N."/>
            <person name="Fitzgerald M."/>
            <person name="Haas B.J."/>
            <person name="Zeng Q."/>
            <person name="Young S."/>
            <person name="Adiconis X."/>
            <person name="Fan L."/>
            <person name="Levin J.Z."/>
            <person name="Mitchell T.K."/>
            <person name="Okubara P.A."/>
            <person name="Farman M.L."/>
            <person name="Kohn L.M."/>
            <person name="Birren B."/>
            <person name="Ma L.-J."/>
            <person name="Dean R.A."/>
        </authorList>
    </citation>
    <scope>NUCLEOTIDE SEQUENCE</scope>
    <source>
        <strain evidence="3">ATCC 64411 / 73-15</strain>
    </source>
</reference>
<dbReference type="OrthoDB" id="1577640at2759"/>
<feature type="compositionally biased region" description="Basic and acidic residues" evidence="1">
    <location>
        <begin position="1411"/>
        <end position="1420"/>
    </location>
</feature>
<gene>
    <name evidence="2" type="ORF">MAPG_01429</name>
</gene>
<dbReference type="STRING" id="644358.A0A0C4DNN6"/>
<feature type="region of interest" description="Disordered" evidence="1">
    <location>
        <begin position="134"/>
        <end position="159"/>
    </location>
</feature>
<evidence type="ECO:0000256" key="1">
    <source>
        <dbReference type="SAM" id="MobiDB-lite"/>
    </source>
</evidence>
<keyword evidence="4" id="KW-1185">Reference proteome</keyword>
<feature type="region of interest" description="Disordered" evidence="1">
    <location>
        <begin position="473"/>
        <end position="493"/>
    </location>
</feature>
<feature type="compositionally biased region" description="Low complexity" evidence="1">
    <location>
        <begin position="289"/>
        <end position="299"/>
    </location>
</feature>
<reference evidence="2" key="3">
    <citation type="submission" date="2011-03" db="EMBL/GenBank/DDBJ databases">
        <title>Annotation of Magnaporthe poae ATCC 64411.</title>
        <authorList>
            <person name="Ma L.-J."/>
            <person name="Dead R."/>
            <person name="Young S.K."/>
            <person name="Zeng Q."/>
            <person name="Gargeya S."/>
            <person name="Fitzgerald M."/>
            <person name="Haas B."/>
            <person name="Abouelleil A."/>
            <person name="Alvarado L."/>
            <person name="Arachchi H.M."/>
            <person name="Berlin A."/>
            <person name="Brown A."/>
            <person name="Chapman S.B."/>
            <person name="Chen Z."/>
            <person name="Dunbar C."/>
            <person name="Freedman E."/>
            <person name="Gearin G."/>
            <person name="Gellesch M."/>
            <person name="Goldberg J."/>
            <person name="Griggs A."/>
            <person name="Gujja S."/>
            <person name="Heiman D."/>
            <person name="Howarth C."/>
            <person name="Larson L."/>
            <person name="Lui A."/>
            <person name="MacDonald P.J.P."/>
            <person name="Mehta T."/>
            <person name="Montmayeur A."/>
            <person name="Murphy C."/>
            <person name="Neiman D."/>
            <person name="Pearson M."/>
            <person name="Priest M."/>
            <person name="Roberts A."/>
            <person name="Saif S."/>
            <person name="Shea T."/>
            <person name="Shenoy N."/>
            <person name="Sisk P."/>
            <person name="Stolte C."/>
            <person name="Sykes S."/>
            <person name="Yandava C."/>
            <person name="Wortman J."/>
            <person name="Nusbaum C."/>
            <person name="Birren B."/>
        </authorList>
    </citation>
    <scope>NUCLEOTIDE SEQUENCE</scope>
    <source>
        <strain evidence="2">ATCC 64411</strain>
    </source>
</reference>
<feature type="region of interest" description="Disordered" evidence="1">
    <location>
        <begin position="283"/>
        <end position="308"/>
    </location>
</feature>